<accession>A0A1G7DDK5</accession>
<gene>
    <name evidence="1" type="ORF">SAMN05216260_102145</name>
</gene>
<dbReference type="InterPro" id="IPR013785">
    <property type="entry name" value="Aldolase_TIM"/>
</dbReference>
<organism evidence="1 2">
    <name type="scientific">Streptomyces griseoaurantiacus</name>
    <dbReference type="NCBI Taxonomy" id="68213"/>
    <lineage>
        <taxon>Bacteria</taxon>
        <taxon>Bacillati</taxon>
        <taxon>Actinomycetota</taxon>
        <taxon>Actinomycetes</taxon>
        <taxon>Kitasatosporales</taxon>
        <taxon>Streptomycetaceae</taxon>
        <taxon>Streptomyces</taxon>
        <taxon>Streptomyces aurantiacus group</taxon>
    </lineage>
</organism>
<dbReference type="PANTHER" id="PTHR37418">
    <property type="entry name" value="3-KETO-5-AMINOHEXANOATE CLEAVAGE ENZYME-RELATED"/>
    <property type="match status" value="1"/>
</dbReference>
<sequence length="246" mass="25642">MLQACLNGTRRPEESPWVPVGAGELAAEARRAVDAGAADIHLHPRDHRGAETLDPVAVQDVLQAVREAVGPNVPVGVTTGEWIEPDPARRARLIGSWTTLPDHASVNWHEDGADLVAHALLERGVGIEAGLFSGTRGPDACLSSPFAGRALRLLAEIIGAPAGRAAAEARVMAGRLTSATSAPVLLHGEEDTAWTVLETAAELGLDARIGIEDSLTLPNGAPAEGNAPLVTAARQILRRGRGRLAP</sequence>
<dbReference type="EMBL" id="FNAX01000002">
    <property type="protein sequence ID" value="SDE49694.1"/>
    <property type="molecule type" value="Genomic_DNA"/>
</dbReference>
<dbReference type="InterPro" id="IPR008567">
    <property type="entry name" value="BKACE"/>
</dbReference>
<protein>
    <submittedName>
        <fullName evidence="1">Uncharacterized conserved protein, DUF849 family</fullName>
    </submittedName>
</protein>
<evidence type="ECO:0000313" key="2">
    <source>
        <dbReference type="Proteomes" id="UP000198614"/>
    </source>
</evidence>
<proteinExistence type="predicted"/>
<dbReference type="AlphaFoldDB" id="A0A1G7DDK5"/>
<dbReference type="PANTHER" id="PTHR37418:SF1">
    <property type="entry name" value="3-KETO-5-AMINOHEXANOATE CLEAVAGE PROTEIN"/>
    <property type="match status" value="1"/>
</dbReference>
<dbReference type="OrthoDB" id="3424160at2"/>
<evidence type="ECO:0000313" key="1">
    <source>
        <dbReference type="EMBL" id="SDE49694.1"/>
    </source>
</evidence>
<reference evidence="1 2" key="1">
    <citation type="submission" date="2016-10" db="EMBL/GenBank/DDBJ databases">
        <authorList>
            <person name="de Groot N.N."/>
        </authorList>
    </citation>
    <scope>NUCLEOTIDE SEQUENCE [LARGE SCALE GENOMIC DNA]</scope>
    <source>
        <strain evidence="1 2">CGMCC 4.1859</strain>
    </source>
</reference>
<dbReference type="Proteomes" id="UP000198614">
    <property type="component" value="Unassembled WGS sequence"/>
</dbReference>
<dbReference type="Gene3D" id="3.20.20.70">
    <property type="entry name" value="Aldolase class I"/>
    <property type="match status" value="2"/>
</dbReference>
<dbReference type="Pfam" id="PF05853">
    <property type="entry name" value="BKACE"/>
    <property type="match status" value="2"/>
</dbReference>
<dbReference type="GO" id="GO:0043720">
    <property type="term" value="F:3-keto-5-aminohexanoate cleavage activity"/>
    <property type="evidence" value="ECO:0007669"/>
    <property type="project" value="InterPro"/>
</dbReference>
<name>A0A1G7DDK5_9ACTN</name>